<organism evidence="7 8">
    <name type="scientific">Aphanomyces euteiches</name>
    <dbReference type="NCBI Taxonomy" id="100861"/>
    <lineage>
        <taxon>Eukaryota</taxon>
        <taxon>Sar</taxon>
        <taxon>Stramenopiles</taxon>
        <taxon>Oomycota</taxon>
        <taxon>Saprolegniomycetes</taxon>
        <taxon>Saprolegniales</taxon>
        <taxon>Verrucalvaceae</taxon>
        <taxon>Aphanomyces</taxon>
    </lineage>
</organism>
<evidence type="ECO:0000313" key="8">
    <source>
        <dbReference type="Proteomes" id="UP000481153"/>
    </source>
</evidence>
<name>A0A6G0WS64_9STRA</name>
<dbReference type="Proteomes" id="UP000481153">
    <property type="component" value="Unassembled WGS sequence"/>
</dbReference>
<proteinExistence type="inferred from homology"/>
<comment type="similarity">
    <text evidence="1">Belongs to the metallo-dependent hydrolases superfamily. TatD-type hydrolase family.</text>
</comment>
<dbReference type="PROSITE" id="PS01090">
    <property type="entry name" value="TATD_2"/>
    <property type="match status" value="1"/>
</dbReference>
<gene>
    <name evidence="7" type="ORF">Ae201684_012267</name>
</gene>
<evidence type="ECO:0000256" key="6">
    <source>
        <dbReference type="SAM" id="MobiDB-lite"/>
    </source>
</evidence>
<sequence length="300" mass="32837">MSADNSSGGKKKASKQAKQAEAPPRPAWLNETVELFDFDCNVTHLEFEGQADALIESARRLRVTQMLVPGATIEESKQCLELARKYPESVFPTAGLHPYNATKPFDTDMFSELAALAADSSTVAVGECGLDYSDGFPPAEHQLEWFGPQLELACSLQKPLFLHERLAHEPFLQALKAHKATLPPACVHCFTGTADEAKVYLEMGFYIGITGFICKPHGAALQSMLKEGVVPLDRLVVETDAPYMGFPNCRAFESKAAKRQFPNVPTSLPLVVEVIASCLNMSPVDVALATTHNARRFLRL</sequence>
<evidence type="ECO:0000256" key="1">
    <source>
        <dbReference type="ARBA" id="ARBA00009275"/>
    </source>
</evidence>
<feature type="region of interest" description="Disordered" evidence="6">
    <location>
        <begin position="1"/>
        <end position="26"/>
    </location>
</feature>
<evidence type="ECO:0000256" key="4">
    <source>
        <dbReference type="ARBA" id="ARBA00022801"/>
    </source>
</evidence>
<evidence type="ECO:0000313" key="7">
    <source>
        <dbReference type="EMBL" id="KAF0730266.1"/>
    </source>
</evidence>
<keyword evidence="2" id="KW-0540">Nuclease</keyword>
<dbReference type="AlphaFoldDB" id="A0A6G0WS64"/>
<dbReference type="PANTHER" id="PTHR10060:SF15">
    <property type="entry name" value="DEOXYRIBONUCLEASE TATDN1"/>
    <property type="match status" value="1"/>
</dbReference>
<dbReference type="SUPFAM" id="SSF51556">
    <property type="entry name" value="Metallo-dependent hydrolases"/>
    <property type="match status" value="1"/>
</dbReference>
<feature type="binding site" evidence="5">
    <location>
        <position position="240"/>
    </location>
    <ligand>
        <name>a divalent metal cation</name>
        <dbReference type="ChEBI" id="CHEBI:60240"/>
        <label>1</label>
    </ligand>
</feature>
<evidence type="ECO:0000256" key="2">
    <source>
        <dbReference type="ARBA" id="ARBA00022722"/>
    </source>
</evidence>
<keyword evidence="3 5" id="KW-0479">Metal-binding</keyword>
<feature type="binding site" evidence="5">
    <location>
        <position position="127"/>
    </location>
    <ligand>
        <name>a divalent metal cation</name>
        <dbReference type="ChEBI" id="CHEBI:60240"/>
        <label>1</label>
    </ligand>
</feature>
<evidence type="ECO:0008006" key="9">
    <source>
        <dbReference type="Google" id="ProtNLM"/>
    </source>
</evidence>
<reference evidence="7 8" key="1">
    <citation type="submission" date="2019-07" db="EMBL/GenBank/DDBJ databases">
        <title>Genomics analysis of Aphanomyces spp. identifies a new class of oomycete effector associated with host adaptation.</title>
        <authorList>
            <person name="Gaulin E."/>
        </authorList>
    </citation>
    <scope>NUCLEOTIDE SEQUENCE [LARGE SCALE GENOMIC DNA]</scope>
    <source>
        <strain evidence="7 8">ATCC 201684</strain>
    </source>
</reference>
<dbReference type="CDD" id="cd01310">
    <property type="entry name" value="TatD_DNAse"/>
    <property type="match status" value="1"/>
</dbReference>
<dbReference type="InterPro" id="IPR032466">
    <property type="entry name" value="Metal_Hydrolase"/>
</dbReference>
<feature type="binding site" evidence="5">
    <location>
        <position position="188"/>
    </location>
    <ligand>
        <name>a divalent metal cation</name>
        <dbReference type="ChEBI" id="CHEBI:60240"/>
        <label>2</label>
    </ligand>
</feature>
<dbReference type="GO" id="GO:0005829">
    <property type="term" value="C:cytosol"/>
    <property type="evidence" value="ECO:0007669"/>
    <property type="project" value="TreeGrafter"/>
</dbReference>
<dbReference type="InterPro" id="IPR050891">
    <property type="entry name" value="TatD-type_Hydrolase"/>
</dbReference>
<protein>
    <recommendedName>
        <fullName evidence="9">TatD related DNase</fullName>
    </recommendedName>
</protein>
<feature type="binding site" evidence="5">
    <location>
        <position position="44"/>
    </location>
    <ligand>
        <name>a divalent metal cation</name>
        <dbReference type="ChEBI" id="CHEBI:60240"/>
        <label>1</label>
    </ligand>
</feature>
<dbReference type="GO" id="GO:0008310">
    <property type="term" value="F:single-stranded DNA 3'-5' DNA exonuclease activity"/>
    <property type="evidence" value="ECO:0007669"/>
    <property type="project" value="TreeGrafter"/>
</dbReference>
<dbReference type="FunFam" id="3.20.20.140:FF:000005">
    <property type="entry name" value="TatD family hydrolase"/>
    <property type="match status" value="1"/>
</dbReference>
<dbReference type="PIRSF" id="PIRSF005902">
    <property type="entry name" value="DNase_TatD"/>
    <property type="match status" value="1"/>
</dbReference>
<keyword evidence="4" id="KW-0378">Hydrolase</keyword>
<dbReference type="PANTHER" id="PTHR10060">
    <property type="entry name" value="TATD FAMILY DEOXYRIBONUCLEASE"/>
    <property type="match status" value="1"/>
</dbReference>
<dbReference type="InterPro" id="IPR018228">
    <property type="entry name" value="DNase_TatD-rel_CS"/>
</dbReference>
<evidence type="ECO:0000256" key="3">
    <source>
        <dbReference type="ARBA" id="ARBA00022723"/>
    </source>
</evidence>
<feature type="binding site" evidence="5">
    <location>
        <position position="163"/>
    </location>
    <ligand>
        <name>a divalent metal cation</name>
        <dbReference type="ChEBI" id="CHEBI:60240"/>
        <label>2</label>
    </ligand>
</feature>
<comment type="caution">
    <text evidence="7">The sequence shown here is derived from an EMBL/GenBank/DDBJ whole genome shotgun (WGS) entry which is preliminary data.</text>
</comment>
<dbReference type="EMBL" id="VJMJ01000155">
    <property type="protein sequence ID" value="KAF0730266.1"/>
    <property type="molecule type" value="Genomic_DNA"/>
</dbReference>
<dbReference type="InterPro" id="IPR001130">
    <property type="entry name" value="TatD-like"/>
</dbReference>
<dbReference type="GO" id="GO:0046872">
    <property type="term" value="F:metal ion binding"/>
    <property type="evidence" value="ECO:0007669"/>
    <property type="project" value="UniProtKB-KW"/>
</dbReference>
<evidence type="ECO:0000256" key="5">
    <source>
        <dbReference type="PIRSR" id="PIRSR005902-1"/>
    </source>
</evidence>
<keyword evidence="8" id="KW-1185">Reference proteome</keyword>
<dbReference type="Pfam" id="PF01026">
    <property type="entry name" value="TatD_DNase"/>
    <property type="match status" value="1"/>
</dbReference>
<dbReference type="VEuPathDB" id="FungiDB:AeMF1_009432"/>
<accession>A0A6G0WS64</accession>
<dbReference type="Gene3D" id="3.20.20.140">
    <property type="entry name" value="Metal-dependent hydrolases"/>
    <property type="match status" value="1"/>
</dbReference>